<comment type="catalytic activity">
    <reaction evidence="8">
        <text>L-threonyl-[protein] + ATP = O-phospho-L-threonyl-[protein] + ADP + H(+)</text>
        <dbReference type="Rhea" id="RHEA:46608"/>
        <dbReference type="Rhea" id="RHEA-COMP:11060"/>
        <dbReference type="Rhea" id="RHEA-COMP:11605"/>
        <dbReference type="ChEBI" id="CHEBI:15378"/>
        <dbReference type="ChEBI" id="CHEBI:30013"/>
        <dbReference type="ChEBI" id="CHEBI:30616"/>
        <dbReference type="ChEBI" id="CHEBI:61977"/>
        <dbReference type="ChEBI" id="CHEBI:456216"/>
        <dbReference type="EC" id="2.7.11.1"/>
    </reaction>
</comment>
<dbReference type="Proteomes" id="UP000606274">
    <property type="component" value="Unassembled WGS sequence"/>
</dbReference>
<dbReference type="PROSITE" id="PS00107">
    <property type="entry name" value="PROTEIN_KINASE_ATP"/>
    <property type="match status" value="1"/>
</dbReference>
<accession>A0A8T0AE62</accession>
<dbReference type="GO" id="GO:0005524">
    <property type="term" value="F:ATP binding"/>
    <property type="evidence" value="ECO:0007669"/>
    <property type="project" value="UniProtKB-UniRule"/>
</dbReference>
<evidence type="ECO:0000313" key="13">
    <source>
        <dbReference type="EMBL" id="KAF7689599.1"/>
    </source>
</evidence>
<dbReference type="GO" id="GO:0004674">
    <property type="term" value="F:protein serine/threonine kinase activity"/>
    <property type="evidence" value="ECO:0007669"/>
    <property type="project" value="UniProtKB-KW"/>
</dbReference>
<sequence>MMRQWTEQKHVKRQETGSRPLTSKAGTVLVENHLEAPCSFTVRESKKRKDHLNRKSINDHEELLAKKMMTETEQKHVKRRGTGSRPVKQIHIIKEGSVSNKTQSEASCFFTKRKHLKRSIMDNLFENVNSFFELYSTGAQLGRGAFSSVYAGVRISDGKEVAVKCVLKELSTYIYCPCDRESFPLELAIMKLLCKQPRCPYVIELLEWFETDTAFILILERPEPCVTLFDYCRSLQNQVPDAQAQSIMQQLVKALRHCHDRGVFHRDMKLDNILSNIQTMEVKLIDFGFSFLRKDTTCTECDATTIIVPKIWICEDEKRAEYDVIRDLGLLLLSMLCGGIHVFDDDLLVFKDNLSDACYSLIGWCLEEDLTRRPTLDQVGQRNETQLIPDQAHSCSSPFLGSLRQQLQQQGFKNPPSLPQTAPWVPLRVRLTSSQAFKDAPYA</sequence>
<dbReference type="SUPFAM" id="SSF56112">
    <property type="entry name" value="Protein kinase-like (PK-like)"/>
    <property type="match status" value="1"/>
</dbReference>
<proteinExistence type="inferred from homology"/>
<evidence type="ECO:0000256" key="5">
    <source>
        <dbReference type="ARBA" id="ARBA00022741"/>
    </source>
</evidence>
<dbReference type="InterPro" id="IPR051138">
    <property type="entry name" value="PIM_Ser/Thr_kinase"/>
</dbReference>
<keyword evidence="4" id="KW-0808">Transferase</keyword>
<comment type="similarity">
    <text evidence="1">Belongs to the protein kinase superfamily. CAMK Ser/Thr protein kinase family. PIM subfamily.</text>
</comment>
<dbReference type="GO" id="GO:0005737">
    <property type="term" value="C:cytoplasm"/>
    <property type="evidence" value="ECO:0007669"/>
    <property type="project" value="TreeGrafter"/>
</dbReference>
<evidence type="ECO:0000256" key="10">
    <source>
        <dbReference type="PROSITE-ProRule" id="PRU10141"/>
    </source>
</evidence>
<feature type="domain" description="Protein kinase" evidence="12">
    <location>
        <begin position="135"/>
        <end position="400"/>
    </location>
</feature>
<keyword evidence="5 10" id="KW-0547">Nucleotide-binding</keyword>
<evidence type="ECO:0000256" key="7">
    <source>
        <dbReference type="ARBA" id="ARBA00022840"/>
    </source>
</evidence>
<gene>
    <name evidence="13" type="ORF">HF521_012952</name>
</gene>
<keyword evidence="3" id="KW-0723">Serine/threonine-protein kinase</keyword>
<dbReference type="InterPro" id="IPR011009">
    <property type="entry name" value="Kinase-like_dom_sf"/>
</dbReference>
<protein>
    <recommendedName>
        <fullName evidence="2">non-specific serine/threonine protein kinase</fullName>
        <ecNumber evidence="2">2.7.11.1</ecNumber>
    </recommendedName>
</protein>
<dbReference type="Gene3D" id="3.30.200.20">
    <property type="entry name" value="Phosphorylase Kinase, domain 1"/>
    <property type="match status" value="1"/>
</dbReference>
<name>A0A8T0AE62_SILME</name>
<dbReference type="PROSITE" id="PS50011">
    <property type="entry name" value="PROTEIN_KINASE_DOM"/>
    <property type="match status" value="1"/>
</dbReference>
<dbReference type="Gene3D" id="1.10.510.10">
    <property type="entry name" value="Transferase(Phosphotransferase) domain 1"/>
    <property type="match status" value="1"/>
</dbReference>
<evidence type="ECO:0000256" key="6">
    <source>
        <dbReference type="ARBA" id="ARBA00022777"/>
    </source>
</evidence>
<evidence type="ECO:0000256" key="1">
    <source>
        <dbReference type="ARBA" id="ARBA00005505"/>
    </source>
</evidence>
<dbReference type="EC" id="2.7.11.1" evidence="2"/>
<dbReference type="PANTHER" id="PTHR22984:SF11">
    <property type="entry name" value="AURORA KINASE-RELATED"/>
    <property type="match status" value="1"/>
</dbReference>
<evidence type="ECO:0000256" key="11">
    <source>
        <dbReference type="SAM" id="MobiDB-lite"/>
    </source>
</evidence>
<evidence type="ECO:0000256" key="2">
    <source>
        <dbReference type="ARBA" id="ARBA00012513"/>
    </source>
</evidence>
<feature type="binding site" evidence="10">
    <location>
        <position position="168"/>
    </location>
    <ligand>
        <name>ATP</name>
        <dbReference type="ChEBI" id="CHEBI:30616"/>
    </ligand>
</feature>
<feature type="region of interest" description="Disordered" evidence="11">
    <location>
        <begin position="1"/>
        <end position="27"/>
    </location>
</feature>
<feature type="compositionally biased region" description="Basic and acidic residues" evidence="11">
    <location>
        <begin position="1"/>
        <end position="16"/>
    </location>
</feature>
<dbReference type="GO" id="GO:0007346">
    <property type="term" value="P:regulation of mitotic cell cycle"/>
    <property type="evidence" value="ECO:0007669"/>
    <property type="project" value="TreeGrafter"/>
</dbReference>
<dbReference type="Pfam" id="PF00069">
    <property type="entry name" value="Pkinase"/>
    <property type="match status" value="1"/>
</dbReference>
<organism evidence="13 14">
    <name type="scientific">Silurus meridionalis</name>
    <name type="common">Southern catfish</name>
    <name type="synonym">Silurus soldatovi meridionalis</name>
    <dbReference type="NCBI Taxonomy" id="175797"/>
    <lineage>
        <taxon>Eukaryota</taxon>
        <taxon>Metazoa</taxon>
        <taxon>Chordata</taxon>
        <taxon>Craniata</taxon>
        <taxon>Vertebrata</taxon>
        <taxon>Euteleostomi</taxon>
        <taxon>Actinopterygii</taxon>
        <taxon>Neopterygii</taxon>
        <taxon>Teleostei</taxon>
        <taxon>Ostariophysi</taxon>
        <taxon>Siluriformes</taxon>
        <taxon>Siluridae</taxon>
        <taxon>Silurus</taxon>
    </lineage>
</organism>
<keyword evidence="7 10" id="KW-0067">ATP-binding</keyword>
<dbReference type="GO" id="GO:0043066">
    <property type="term" value="P:negative regulation of apoptotic process"/>
    <property type="evidence" value="ECO:0007669"/>
    <property type="project" value="TreeGrafter"/>
</dbReference>
<dbReference type="AlphaFoldDB" id="A0A8T0AE62"/>
<dbReference type="SMART" id="SM00220">
    <property type="entry name" value="S_TKc"/>
    <property type="match status" value="1"/>
</dbReference>
<evidence type="ECO:0000256" key="9">
    <source>
        <dbReference type="ARBA" id="ARBA00048679"/>
    </source>
</evidence>
<keyword evidence="14" id="KW-1185">Reference proteome</keyword>
<comment type="catalytic activity">
    <reaction evidence="9">
        <text>L-seryl-[protein] + ATP = O-phospho-L-seryl-[protein] + ADP + H(+)</text>
        <dbReference type="Rhea" id="RHEA:17989"/>
        <dbReference type="Rhea" id="RHEA-COMP:9863"/>
        <dbReference type="Rhea" id="RHEA-COMP:11604"/>
        <dbReference type="ChEBI" id="CHEBI:15378"/>
        <dbReference type="ChEBI" id="CHEBI:29999"/>
        <dbReference type="ChEBI" id="CHEBI:30616"/>
        <dbReference type="ChEBI" id="CHEBI:83421"/>
        <dbReference type="ChEBI" id="CHEBI:456216"/>
        <dbReference type="EC" id="2.7.11.1"/>
    </reaction>
</comment>
<evidence type="ECO:0000256" key="3">
    <source>
        <dbReference type="ARBA" id="ARBA00022527"/>
    </source>
</evidence>
<dbReference type="EMBL" id="JABFDY010000024">
    <property type="protein sequence ID" value="KAF7689599.1"/>
    <property type="molecule type" value="Genomic_DNA"/>
</dbReference>
<keyword evidence="6" id="KW-0418">Kinase</keyword>
<dbReference type="InterPro" id="IPR017441">
    <property type="entry name" value="Protein_kinase_ATP_BS"/>
</dbReference>
<dbReference type="PANTHER" id="PTHR22984">
    <property type="entry name" value="SERINE/THREONINE-PROTEIN KINASE PIM"/>
    <property type="match status" value="1"/>
</dbReference>
<reference evidence="13" key="1">
    <citation type="submission" date="2020-08" db="EMBL/GenBank/DDBJ databases">
        <title>Chromosome-level assembly of Southern catfish (Silurus meridionalis) provides insights into visual adaptation to the nocturnal and benthic lifestyles.</title>
        <authorList>
            <person name="Zhang Y."/>
            <person name="Wang D."/>
            <person name="Peng Z."/>
        </authorList>
    </citation>
    <scope>NUCLEOTIDE SEQUENCE</scope>
    <source>
        <strain evidence="13">SWU-2019-XX</strain>
        <tissue evidence="13">Muscle</tissue>
    </source>
</reference>
<evidence type="ECO:0000256" key="4">
    <source>
        <dbReference type="ARBA" id="ARBA00022679"/>
    </source>
</evidence>
<evidence type="ECO:0000256" key="8">
    <source>
        <dbReference type="ARBA" id="ARBA00047899"/>
    </source>
</evidence>
<dbReference type="InterPro" id="IPR000719">
    <property type="entry name" value="Prot_kinase_dom"/>
</dbReference>
<evidence type="ECO:0000259" key="12">
    <source>
        <dbReference type="PROSITE" id="PS50011"/>
    </source>
</evidence>
<evidence type="ECO:0000313" key="14">
    <source>
        <dbReference type="Proteomes" id="UP000606274"/>
    </source>
</evidence>
<comment type="caution">
    <text evidence="13">The sequence shown here is derived from an EMBL/GenBank/DDBJ whole genome shotgun (WGS) entry which is preliminary data.</text>
</comment>